<evidence type="ECO:0000313" key="3">
    <source>
        <dbReference type="Proteomes" id="UP000484842"/>
    </source>
</evidence>
<gene>
    <name evidence="2" type="ORF">F8S09_15865</name>
</gene>
<accession>A0A7X1NYH4</accession>
<name>A0A7X1NYH4_9DEIO</name>
<feature type="transmembrane region" description="Helical" evidence="1">
    <location>
        <begin position="12"/>
        <end position="38"/>
    </location>
</feature>
<reference evidence="2 3" key="1">
    <citation type="submission" date="2019-10" db="EMBL/GenBank/DDBJ databases">
        <title>Deinococcus sp. isolated from soil.</title>
        <authorList>
            <person name="Li Y."/>
            <person name="Wang J."/>
        </authorList>
    </citation>
    <scope>NUCLEOTIDE SEQUENCE [LARGE SCALE GENOMIC DNA]</scope>
    <source>
        <strain evidence="2 3">SDU3-2</strain>
    </source>
</reference>
<dbReference type="InterPro" id="IPR007746">
    <property type="entry name" value="MerE"/>
</dbReference>
<organism evidence="2 3">
    <name type="scientific">Deinococcus terrestris</name>
    <dbReference type="NCBI Taxonomy" id="2651870"/>
    <lineage>
        <taxon>Bacteria</taxon>
        <taxon>Thermotogati</taxon>
        <taxon>Deinococcota</taxon>
        <taxon>Deinococci</taxon>
        <taxon>Deinococcales</taxon>
        <taxon>Deinococcaceae</taxon>
        <taxon>Deinococcus</taxon>
    </lineage>
</organism>
<comment type="caution">
    <text evidence="2">The sequence shown here is derived from an EMBL/GenBank/DDBJ whole genome shotgun (WGS) entry which is preliminary data.</text>
</comment>
<dbReference type="GO" id="GO:0016020">
    <property type="term" value="C:membrane"/>
    <property type="evidence" value="ECO:0007669"/>
    <property type="project" value="InterPro"/>
</dbReference>
<evidence type="ECO:0008006" key="4">
    <source>
        <dbReference type="Google" id="ProtNLM"/>
    </source>
</evidence>
<feature type="transmembrane region" description="Helical" evidence="1">
    <location>
        <begin position="50"/>
        <end position="68"/>
    </location>
</feature>
<evidence type="ECO:0000313" key="2">
    <source>
        <dbReference type="EMBL" id="MPY68132.1"/>
    </source>
</evidence>
<dbReference type="RefSeq" id="WP_152872446.1">
    <property type="nucleotide sequence ID" value="NZ_WBSL01000016.1"/>
</dbReference>
<protein>
    <recommendedName>
        <fullName evidence="4">Mercury resistance protein</fullName>
    </recommendedName>
</protein>
<dbReference type="GO" id="GO:0015097">
    <property type="term" value="F:mercury ion transmembrane transporter activity"/>
    <property type="evidence" value="ECO:0007669"/>
    <property type="project" value="InterPro"/>
</dbReference>
<proteinExistence type="predicted"/>
<dbReference type="Proteomes" id="UP000484842">
    <property type="component" value="Unassembled WGS sequence"/>
</dbReference>
<dbReference type="Pfam" id="PF05052">
    <property type="entry name" value="MerE"/>
    <property type="match status" value="1"/>
</dbReference>
<evidence type="ECO:0000256" key="1">
    <source>
        <dbReference type="SAM" id="Phobius"/>
    </source>
</evidence>
<keyword evidence="1" id="KW-0812">Transmembrane</keyword>
<keyword evidence="3" id="KW-1185">Reference proteome</keyword>
<dbReference type="EMBL" id="WBSL01000016">
    <property type="protein sequence ID" value="MPY68132.1"/>
    <property type="molecule type" value="Genomic_DNA"/>
</dbReference>
<sequence>MLLRKPVGNLRAYLLLGSALLLCPCHLPVLLALVAGGLGGNVLAGFLGRNMPLVLALATGYSVFALWVGQRLRRRQASAATPGAGRHENCC</sequence>
<dbReference type="AlphaFoldDB" id="A0A7X1NYH4"/>
<keyword evidence="1" id="KW-1133">Transmembrane helix</keyword>
<keyword evidence="1" id="KW-0472">Membrane</keyword>